<gene>
    <name evidence="1" type="ORF">MNB_SV-9-379</name>
</gene>
<name>A0A1W1CBN7_9ZZZZ</name>
<accession>A0A1W1CBN7</accession>
<reference evidence="1" key="1">
    <citation type="submission" date="2016-10" db="EMBL/GenBank/DDBJ databases">
        <authorList>
            <person name="de Groot N.N."/>
        </authorList>
    </citation>
    <scope>NUCLEOTIDE SEQUENCE</scope>
</reference>
<organism evidence="1">
    <name type="scientific">hydrothermal vent metagenome</name>
    <dbReference type="NCBI Taxonomy" id="652676"/>
    <lineage>
        <taxon>unclassified sequences</taxon>
        <taxon>metagenomes</taxon>
        <taxon>ecological metagenomes</taxon>
    </lineage>
</organism>
<keyword evidence="1" id="KW-0449">Lipoprotein</keyword>
<sequence>MIGCATKKTISKQQSAMIVWKSPNFRYSDMGFISDDGSNLKIEIYQSGSAIMNLMIGSRHICMSRFKCVSKKSFNSTQLSKYYPDKLIENIFRGRYIFNGKNIQQESNGFTQNIYLKNKYDIHYSLVNNKIIFQDRINKIIIKIVKL</sequence>
<dbReference type="AlphaFoldDB" id="A0A1W1CBN7"/>
<dbReference type="EMBL" id="FPHG01000060">
    <property type="protein sequence ID" value="SFV63290.1"/>
    <property type="molecule type" value="Genomic_DNA"/>
</dbReference>
<evidence type="ECO:0000313" key="1">
    <source>
        <dbReference type="EMBL" id="SFV63290.1"/>
    </source>
</evidence>
<proteinExistence type="predicted"/>
<protein>
    <submittedName>
        <fullName evidence="1">Putative lipoprotein</fullName>
    </submittedName>
</protein>